<keyword evidence="4 14" id="KW-0863">Zinc-finger</keyword>
<dbReference type="InterPro" id="IPR036236">
    <property type="entry name" value="Znf_C2H2_sf"/>
</dbReference>
<dbReference type="Pfam" id="PF21549">
    <property type="entry name" value="PRDM2_PR"/>
    <property type="match status" value="1"/>
</dbReference>
<feature type="domain" description="C2H2-type" evidence="17">
    <location>
        <begin position="630"/>
        <end position="657"/>
    </location>
</feature>
<dbReference type="InterPro" id="IPR001214">
    <property type="entry name" value="SET_dom"/>
</dbReference>
<evidence type="ECO:0000256" key="1">
    <source>
        <dbReference type="ARBA" id="ARBA00004123"/>
    </source>
</evidence>
<keyword evidence="2" id="KW-0479">Metal-binding</keyword>
<evidence type="ECO:0000256" key="4">
    <source>
        <dbReference type="ARBA" id="ARBA00022771"/>
    </source>
</evidence>
<feature type="compositionally biased region" description="Low complexity" evidence="15">
    <location>
        <begin position="376"/>
        <end position="392"/>
    </location>
</feature>
<feature type="compositionally biased region" description="Low complexity" evidence="15">
    <location>
        <begin position="22"/>
        <end position="48"/>
    </location>
</feature>
<evidence type="ECO:0000313" key="20">
    <source>
        <dbReference type="Proteomes" id="UP000597762"/>
    </source>
</evidence>
<evidence type="ECO:0000256" key="14">
    <source>
        <dbReference type="PROSITE-ProRule" id="PRU00042"/>
    </source>
</evidence>
<dbReference type="PANTHER" id="PTHR24379">
    <property type="entry name" value="KRAB AND ZINC FINGER DOMAIN-CONTAINING"/>
    <property type="match status" value="1"/>
</dbReference>
<evidence type="ECO:0000256" key="8">
    <source>
        <dbReference type="ARBA" id="ARBA00023159"/>
    </source>
</evidence>
<feature type="region of interest" description="Disordered" evidence="15">
    <location>
        <begin position="676"/>
        <end position="696"/>
    </location>
</feature>
<feature type="domain" description="C2H2-type" evidence="17">
    <location>
        <begin position="754"/>
        <end position="781"/>
    </location>
</feature>
<evidence type="ECO:0000256" key="9">
    <source>
        <dbReference type="ARBA" id="ARBA00023163"/>
    </source>
</evidence>
<feature type="domain" description="C2H2-type" evidence="17">
    <location>
        <begin position="1117"/>
        <end position="1145"/>
    </location>
</feature>
<evidence type="ECO:0000256" key="3">
    <source>
        <dbReference type="ARBA" id="ARBA00022737"/>
    </source>
</evidence>
<keyword evidence="10" id="KW-0539">Nucleus</keyword>
<protein>
    <recommendedName>
        <fullName evidence="11">PR domain zinc finger protein 10</fullName>
    </recommendedName>
    <alternativeName>
        <fullName evidence="12">PR domain-containing protein 10</fullName>
    </alternativeName>
</protein>
<feature type="domain" description="C2H2-type" evidence="17">
    <location>
        <begin position="834"/>
        <end position="861"/>
    </location>
</feature>
<dbReference type="FunFam" id="3.30.160.60:FF:000100">
    <property type="entry name" value="Zinc finger 45-like"/>
    <property type="match status" value="1"/>
</dbReference>
<dbReference type="SMART" id="SM00355">
    <property type="entry name" value="ZnF_C2H2"/>
    <property type="match status" value="12"/>
</dbReference>
<feature type="domain" description="C2H2-type" evidence="17">
    <location>
        <begin position="986"/>
        <end position="1013"/>
    </location>
</feature>
<dbReference type="PANTHER" id="PTHR24379:SF121">
    <property type="entry name" value="C2H2-TYPE DOMAIN-CONTAINING PROTEIN"/>
    <property type="match status" value="1"/>
</dbReference>
<gene>
    <name evidence="19" type="ORF">SPHA_78660</name>
</gene>
<feature type="compositionally biased region" description="Pro residues" evidence="15">
    <location>
        <begin position="331"/>
        <end position="341"/>
    </location>
</feature>
<dbReference type="Gene3D" id="2.170.270.10">
    <property type="entry name" value="SET domain"/>
    <property type="match status" value="1"/>
</dbReference>
<feature type="domain" description="C2H2-type" evidence="17">
    <location>
        <begin position="1178"/>
        <end position="1206"/>
    </location>
</feature>
<dbReference type="PROSITE" id="PS00028">
    <property type="entry name" value="ZINC_FINGER_C2H2_1"/>
    <property type="match status" value="12"/>
</dbReference>
<feature type="domain" description="C2H2-type" evidence="17">
    <location>
        <begin position="871"/>
        <end position="898"/>
    </location>
</feature>
<dbReference type="SUPFAM" id="SSF57667">
    <property type="entry name" value="beta-beta-alpha zinc fingers"/>
    <property type="match status" value="5"/>
</dbReference>
<keyword evidence="6" id="KW-0805">Transcription regulation</keyword>
<dbReference type="InterPro" id="IPR013087">
    <property type="entry name" value="Znf_C2H2_type"/>
</dbReference>
<accession>A0A812EPP7</accession>
<dbReference type="PROSITE" id="PS50157">
    <property type="entry name" value="ZINC_FINGER_C2H2_2"/>
    <property type="match status" value="12"/>
</dbReference>
<feature type="domain" description="SET" evidence="18">
    <location>
        <begin position="485"/>
        <end position="601"/>
    </location>
</feature>
<evidence type="ECO:0000256" key="16">
    <source>
        <dbReference type="SAM" id="Phobius"/>
    </source>
</evidence>
<evidence type="ECO:0000256" key="5">
    <source>
        <dbReference type="ARBA" id="ARBA00022833"/>
    </source>
</evidence>
<comment type="function">
    <text evidence="13">Transcriptional activator, essential for early embryonic development and survival of embryonic stem cells (ESCs). Supports cell growth and survival during early development by transcriptionally activating the expression of the translation initiation factor EIF3B, to sustain global translation. Activates the transcription of FLNC.</text>
</comment>
<feature type="domain" description="C2H2-type" evidence="17">
    <location>
        <begin position="1072"/>
        <end position="1100"/>
    </location>
</feature>
<evidence type="ECO:0000256" key="2">
    <source>
        <dbReference type="ARBA" id="ARBA00022723"/>
    </source>
</evidence>
<feature type="region of interest" description="Disordered" evidence="15">
    <location>
        <begin position="231"/>
        <end position="283"/>
    </location>
</feature>
<dbReference type="Gene3D" id="3.30.160.60">
    <property type="entry name" value="Classic Zinc Finger"/>
    <property type="match status" value="7"/>
</dbReference>
<reference evidence="19" key="1">
    <citation type="submission" date="2021-01" db="EMBL/GenBank/DDBJ databases">
        <authorList>
            <person name="Li R."/>
            <person name="Bekaert M."/>
        </authorList>
    </citation>
    <scope>NUCLEOTIDE SEQUENCE</scope>
    <source>
        <strain evidence="19">Farmed</strain>
    </source>
</reference>
<keyword evidence="8" id="KW-0010">Activator</keyword>
<dbReference type="GO" id="GO:0008270">
    <property type="term" value="F:zinc ion binding"/>
    <property type="evidence" value="ECO:0007669"/>
    <property type="project" value="UniProtKB-KW"/>
</dbReference>
<dbReference type="GO" id="GO:0003677">
    <property type="term" value="F:DNA binding"/>
    <property type="evidence" value="ECO:0007669"/>
    <property type="project" value="UniProtKB-KW"/>
</dbReference>
<feature type="compositionally biased region" description="Low complexity" evidence="15">
    <location>
        <begin position="254"/>
        <end position="266"/>
    </location>
</feature>
<proteinExistence type="predicted"/>
<dbReference type="CDD" id="cd19194">
    <property type="entry name" value="PR-SET_PRDM10"/>
    <property type="match status" value="1"/>
</dbReference>
<dbReference type="GO" id="GO:0005634">
    <property type="term" value="C:nucleus"/>
    <property type="evidence" value="ECO:0007669"/>
    <property type="project" value="UniProtKB-SubCell"/>
</dbReference>
<dbReference type="InterPro" id="IPR046341">
    <property type="entry name" value="SET_dom_sf"/>
</dbReference>
<comment type="caution">
    <text evidence="19">The sequence shown here is derived from an EMBL/GenBank/DDBJ whole genome shotgun (WGS) entry which is preliminary data.</text>
</comment>
<keyword evidence="9" id="KW-0804">Transcription</keyword>
<evidence type="ECO:0000313" key="19">
    <source>
        <dbReference type="EMBL" id="CAE1329125.1"/>
    </source>
</evidence>
<evidence type="ECO:0000256" key="10">
    <source>
        <dbReference type="ARBA" id="ARBA00023242"/>
    </source>
</evidence>
<organism evidence="19 20">
    <name type="scientific">Acanthosepion pharaonis</name>
    <name type="common">Pharaoh cuttlefish</name>
    <name type="synonym">Sepia pharaonis</name>
    <dbReference type="NCBI Taxonomy" id="158019"/>
    <lineage>
        <taxon>Eukaryota</taxon>
        <taxon>Metazoa</taxon>
        <taxon>Spiralia</taxon>
        <taxon>Lophotrochozoa</taxon>
        <taxon>Mollusca</taxon>
        <taxon>Cephalopoda</taxon>
        <taxon>Coleoidea</taxon>
        <taxon>Decapodiformes</taxon>
        <taxon>Sepiida</taxon>
        <taxon>Sepiina</taxon>
        <taxon>Sepiidae</taxon>
        <taxon>Acanthosepion</taxon>
    </lineage>
</organism>
<keyword evidence="7" id="KW-0238">DNA-binding</keyword>
<keyword evidence="3" id="KW-0677">Repeat</keyword>
<dbReference type="SUPFAM" id="SSF82199">
    <property type="entry name" value="SET domain"/>
    <property type="match status" value="1"/>
</dbReference>
<evidence type="ECO:0000259" key="18">
    <source>
        <dbReference type="PROSITE" id="PS50280"/>
    </source>
</evidence>
<evidence type="ECO:0000259" key="17">
    <source>
        <dbReference type="PROSITE" id="PS50157"/>
    </source>
</evidence>
<feature type="domain" description="C2H2-type" evidence="17">
    <location>
        <begin position="1014"/>
        <end position="1042"/>
    </location>
</feature>
<dbReference type="InterPro" id="IPR044403">
    <property type="entry name" value="PRDM10_PR/SET"/>
</dbReference>
<feature type="region of interest" description="Disordered" evidence="15">
    <location>
        <begin position="367"/>
        <end position="413"/>
    </location>
</feature>
<keyword evidence="5" id="KW-0862">Zinc</keyword>
<name>A0A812EPP7_ACAPH</name>
<feature type="domain" description="C2H2-type" evidence="17">
    <location>
        <begin position="958"/>
        <end position="986"/>
    </location>
</feature>
<evidence type="ECO:0000256" key="7">
    <source>
        <dbReference type="ARBA" id="ARBA00023125"/>
    </source>
</evidence>
<feature type="compositionally biased region" description="Polar residues" evidence="15">
    <location>
        <begin position="243"/>
        <end position="253"/>
    </location>
</feature>
<sequence>MESDSSSSQTTVWATVSQQQQQQQQQQQVQQQPPQQQQQQEQEQQQVQPAQFVAATPSSSGNFTVTTSQQALPILAASQPAAAASGSTTFSAQYVDFRHPQFTTYHINIPQSELYQPAQSSYERISPVDEFRTGEVVSGNEAIATYSALQTADGTQLIAAPTVDSTTLHAQGIQVHHVMLEDQLLTISQHEAAIIPVTHHQQIEAMSVSGEPDTTQEDSQDFNTVQVGSGVTFSSDSDIGDTTDANGLHSTMPSCSSSSNGISTTTRDVLHVTPGPSVSSAQLASSTVDSVMASDVEVSAARAVLHSVGPSQACAMDSTGQQEHQQQQQQQPPPPPPPPAQPLESISVVDSSGAVDHEIQDDPHVVLANGLGGLEPGSSSCTSPGSSNSINSMDEEKENVPQSSRQLRKSNRIANMEVESTWSNRRRRHYQPKEYNPNELWCEECMTTYISECPEHRLQIVPDKVVLSRAWSSLPSILQIFRLGESTEILTTEHLSCNQELGVFAKRYISKSTQFGPFIGEPVASQNMLEDSKFILMLEKENNEYYYFKTSDENKCNWMMFVRPAENFAEQNLVAYQHGQDIFFTVSKNIEPKQELKVWYACNYAERIGVQVLDITDEDIEALNEQECEWPCYECNKRFKTSASLQKHLVVHEESLSRQQEEEFGIHGDMNIRKNKRKNFSQPGSSIRKRRRHPKAASINGEMSGFQWKKKSSTFYLNKTLKKYHRRPDHDALRRRTLKSLYRKKGKETGGNEWVCTHCDLTFDNSNLLNLHTLTHAAEDVGLDEVKRLACDPNDNKSAVVATALQLQKMASVGGGSLNFEESDTILTLDENMLTCPVCYGPFQNQHDLIEHASVHGKTKRKLVLNPERPHKCEKCWKAFGSHERLQKHLLCHGDESAKPLQCQVCYKRFMNNSALSCHMKTHSDRKYYECPLCRCDFDQVTLLKSHVTQHEQSNGKYMCPSCKREFEDFVTIRKHMRAFHSEKKYPCPQCEKIFPRPDKLKLHMLRHSSHREFMCENCGRQFKRKDKLKEHIKRMHSAEREARLACKEEKPVNHKKFIPKVSPNDYHRFIYKCHTCLLGFKRRGMLVNHLAKRHPDIKPETVPELNLPILKTQRDYYCQYCEKVYKSSSKRKSHILKNHPGSELPMSSRRRSTIQEIPGLPNPTYSQMVGSITTMPHSCNFCHKQYASKAKLMQHQRKKHPEMVPPSLIVRRVKEERMTVGISDDSHGGVGDDEYDVTPGQPQAVTDPYQQADLLTQAMSELTQSLEYRPTGDFTVTRVANTPTPTGQPTMVQIQATPLAAVPGQHTTIELSHLGQNLVHTQFATVNPQEQAIVATANQETPQSLSPSQQTINTQAATVPVTLSGNTITLARTWPNLSFLSFLFLSHLFPSSFPLPPTAQSPSHSYLSLFTSIHLTLCYLFGFFYLFIHILSPSLHILLSILDNSFLFLQPLSLSLNILYFPCYPLTS</sequence>
<keyword evidence="16" id="KW-1133">Transmembrane helix</keyword>
<feature type="domain" description="C2H2-type" evidence="17">
    <location>
        <begin position="929"/>
        <end position="956"/>
    </location>
</feature>
<feature type="compositionally biased region" description="Low complexity" evidence="15">
    <location>
        <begin position="321"/>
        <end position="330"/>
    </location>
</feature>
<comment type="subcellular location">
    <subcellularLocation>
        <location evidence="1">Nucleus</location>
    </subcellularLocation>
</comment>
<keyword evidence="20" id="KW-1185">Reference proteome</keyword>
<feature type="transmembrane region" description="Helical" evidence="16">
    <location>
        <begin position="1408"/>
        <end position="1429"/>
    </location>
</feature>
<feature type="region of interest" description="Disordered" evidence="15">
    <location>
        <begin position="22"/>
        <end position="51"/>
    </location>
</feature>
<evidence type="ECO:0000256" key="15">
    <source>
        <dbReference type="SAM" id="MobiDB-lite"/>
    </source>
</evidence>
<evidence type="ECO:0000256" key="6">
    <source>
        <dbReference type="ARBA" id="ARBA00023015"/>
    </source>
</evidence>
<dbReference type="Pfam" id="PF00096">
    <property type="entry name" value="zf-C2H2"/>
    <property type="match status" value="3"/>
</dbReference>
<dbReference type="PROSITE" id="PS50280">
    <property type="entry name" value="SET"/>
    <property type="match status" value="1"/>
</dbReference>
<evidence type="ECO:0000256" key="11">
    <source>
        <dbReference type="ARBA" id="ARBA00024120"/>
    </source>
</evidence>
<evidence type="ECO:0000256" key="13">
    <source>
        <dbReference type="ARBA" id="ARBA00093328"/>
    </source>
</evidence>
<feature type="domain" description="C2H2-type" evidence="17">
    <location>
        <begin position="901"/>
        <end position="928"/>
    </location>
</feature>
<dbReference type="Proteomes" id="UP000597762">
    <property type="component" value="Unassembled WGS sequence"/>
</dbReference>
<keyword evidence="16" id="KW-0472">Membrane</keyword>
<dbReference type="EMBL" id="CAHIKZ030005547">
    <property type="protein sequence ID" value="CAE1329125.1"/>
    <property type="molecule type" value="Genomic_DNA"/>
</dbReference>
<dbReference type="OrthoDB" id="3535323at2759"/>
<evidence type="ECO:0000256" key="12">
    <source>
        <dbReference type="ARBA" id="ARBA00029959"/>
    </source>
</evidence>
<feature type="region of interest" description="Disordered" evidence="15">
    <location>
        <begin position="313"/>
        <end position="345"/>
    </location>
</feature>
<keyword evidence="16" id="KW-0812">Transmembrane</keyword>